<dbReference type="PANTHER" id="PTHR36368">
    <property type="entry name" value="ATP-DEPENDENT CASEINOLYTIC PROTEASE/CROTONASE FAMILY PROTEIN"/>
    <property type="match status" value="1"/>
</dbReference>
<proteinExistence type="predicted"/>
<gene>
    <name evidence="2" type="ORF">CK203_009218</name>
</gene>
<dbReference type="Proteomes" id="UP000288805">
    <property type="component" value="Unassembled WGS sequence"/>
</dbReference>
<feature type="region of interest" description="Disordered" evidence="1">
    <location>
        <begin position="57"/>
        <end position="77"/>
    </location>
</feature>
<accession>A0A438K384</accession>
<name>A0A438K384_VITVI</name>
<dbReference type="AlphaFoldDB" id="A0A438K384"/>
<feature type="compositionally biased region" description="Polar residues" evidence="1">
    <location>
        <begin position="202"/>
        <end position="211"/>
    </location>
</feature>
<feature type="region of interest" description="Disordered" evidence="1">
    <location>
        <begin position="139"/>
        <end position="171"/>
    </location>
</feature>
<feature type="compositionally biased region" description="Low complexity" evidence="1">
    <location>
        <begin position="13"/>
        <end position="22"/>
    </location>
</feature>
<dbReference type="EMBL" id="QGNW01000018">
    <property type="protein sequence ID" value="RVX15665.1"/>
    <property type="molecule type" value="Genomic_DNA"/>
</dbReference>
<evidence type="ECO:0000256" key="1">
    <source>
        <dbReference type="SAM" id="MobiDB-lite"/>
    </source>
</evidence>
<comment type="caution">
    <text evidence="2">The sequence shown here is derived from an EMBL/GenBank/DDBJ whole genome shotgun (WGS) entry which is preliminary data.</text>
</comment>
<evidence type="ECO:0000313" key="2">
    <source>
        <dbReference type="EMBL" id="RVX15665.1"/>
    </source>
</evidence>
<organism evidence="2 3">
    <name type="scientific">Vitis vinifera</name>
    <name type="common">Grape</name>
    <dbReference type="NCBI Taxonomy" id="29760"/>
    <lineage>
        <taxon>Eukaryota</taxon>
        <taxon>Viridiplantae</taxon>
        <taxon>Streptophyta</taxon>
        <taxon>Embryophyta</taxon>
        <taxon>Tracheophyta</taxon>
        <taxon>Spermatophyta</taxon>
        <taxon>Magnoliopsida</taxon>
        <taxon>eudicotyledons</taxon>
        <taxon>Gunneridae</taxon>
        <taxon>Pentapetalae</taxon>
        <taxon>rosids</taxon>
        <taxon>Vitales</taxon>
        <taxon>Vitaceae</taxon>
        <taxon>Viteae</taxon>
        <taxon>Vitis</taxon>
    </lineage>
</organism>
<feature type="region of interest" description="Disordered" evidence="1">
    <location>
        <begin position="202"/>
        <end position="222"/>
    </location>
</feature>
<protein>
    <submittedName>
        <fullName evidence="2">Uncharacterized protein</fullName>
    </submittedName>
</protein>
<sequence>MPQEEDNFDSQVLGSSFSLSLPSEPPDIRNWFSSYEYESPASDTLNDFGCSSFKGSQCEKEELDTEESNRVKDENLGEFMNTELIDELASGEKTGPNAFVECKRDDKLENPMNHDNEGNKDRYGWNDLCSGKISDQGWADSTLQNHDTEPTKNVKQSSRNNEDSLPELEGKFSLKCSKTNKGIGKNGRRSPIKLVQRKGFIQRNSEANSPTKGVGPVSSECASDRIVVNGDSRKKTSLVSNDKENGGKELAENGFVSTRKNRCRGENDHNHLNKPQEFQLVSSRNTGMVLSTGEKNVGERRKVLSEKTNLQHSDVTEIAGKWKCPQKSKPDLGPPLKQLRLEQWFIAYENIILRRQKLRCQAMAIFSMYQLFCHP</sequence>
<feature type="region of interest" description="Disordered" evidence="1">
    <location>
        <begin position="1"/>
        <end position="25"/>
    </location>
</feature>
<reference evidence="2 3" key="1">
    <citation type="journal article" date="2018" name="PLoS Genet.">
        <title>Population sequencing reveals clonal diversity and ancestral inbreeding in the grapevine cultivar Chardonnay.</title>
        <authorList>
            <person name="Roach M.J."/>
            <person name="Johnson D.L."/>
            <person name="Bohlmann J."/>
            <person name="van Vuuren H.J."/>
            <person name="Jones S.J."/>
            <person name="Pretorius I.S."/>
            <person name="Schmidt S.A."/>
            <person name="Borneman A.R."/>
        </authorList>
    </citation>
    <scope>NUCLEOTIDE SEQUENCE [LARGE SCALE GENOMIC DNA]</scope>
    <source>
        <strain evidence="3">cv. Chardonnay</strain>
        <tissue evidence="2">Leaf</tissue>
    </source>
</reference>
<evidence type="ECO:0000313" key="3">
    <source>
        <dbReference type="Proteomes" id="UP000288805"/>
    </source>
</evidence>
<dbReference type="PANTHER" id="PTHR36368:SF1">
    <property type="entry name" value="ATP-DEPENDENT CASEINOLYTIC PROTEASE_CROTONASE FAMILY PROTEIN"/>
    <property type="match status" value="1"/>
</dbReference>